<dbReference type="FunFam" id="3.30.160.60:FF:000065">
    <property type="entry name" value="B-cell CLL/lymphoma 6, member B"/>
    <property type="match status" value="1"/>
</dbReference>
<dbReference type="PROSITE" id="PS00028">
    <property type="entry name" value="ZINC_FINGER_C2H2_1"/>
    <property type="match status" value="2"/>
</dbReference>
<keyword evidence="4 7" id="KW-0863">Zinc-finger</keyword>
<dbReference type="Pfam" id="PF00096">
    <property type="entry name" value="zf-C2H2"/>
    <property type="match status" value="3"/>
</dbReference>
<name>A0ABD2XKX7_9HYME</name>
<dbReference type="SUPFAM" id="SSF57667">
    <property type="entry name" value="beta-beta-alpha zinc fingers"/>
    <property type="match status" value="2"/>
</dbReference>
<protein>
    <recommendedName>
        <fullName evidence="8">C2H2-type domain-containing protein</fullName>
    </recommendedName>
</protein>
<keyword evidence="3" id="KW-0677">Repeat</keyword>
<evidence type="ECO:0000313" key="10">
    <source>
        <dbReference type="Proteomes" id="UP001627154"/>
    </source>
</evidence>
<dbReference type="PANTHER" id="PTHR24394">
    <property type="entry name" value="ZINC FINGER PROTEIN"/>
    <property type="match status" value="1"/>
</dbReference>
<dbReference type="Proteomes" id="UP001627154">
    <property type="component" value="Unassembled WGS sequence"/>
</dbReference>
<dbReference type="GO" id="GO:0008270">
    <property type="term" value="F:zinc ion binding"/>
    <property type="evidence" value="ECO:0007669"/>
    <property type="project" value="UniProtKB-KW"/>
</dbReference>
<keyword evidence="10" id="KW-1185">Reference proteome</keyword>
<gene>
    <name evidence="9" type="ORF">TKK_002050</name>
</gene>
<comment type="caution">
    <text evidence="9">The sequence shown here is derived from an EMBL/GenBank/DDBJ whole genome shotgun (WGS) entry which is preliminary data.</text>
</comment>
<evidence type="ECO:0000256" key="2">
    <source>
        <dbReference type="ARBA" id="ARBA00022723"/>
    </source>
</evidence>
<dbReference type="EMBL" id="JBJJXI010000020">
    <property type="protein sequence ID" value="KAL3405693.1"/>
    <property type="molecule type" value="Genomic_DNA"/>
</dbReference>
<dbReference type="InterPro" id="IPR013087">
    <property type="entry name" value="Znf_C2H2_type"/>
</dbReference>
<dbReference type="FunFam" id="3.30.160.60:FF:000446">
    <property type="entry name" value="Zinc finger protein"/>
    <property type="match status" value="1"/>
</dbReference>
<feature type="domain" description="C2H2-type" evidence="8">
    <location>
        <begin position="172"/>
        <end position="200"/>
    </location>
</feature>
<organism evidence="9 10">
    <name type="scientific">Trichogramma kaykai</name>
    <dbReference type="NCBI Taxonomy" id="54128"/>
    <lineage>
        <taxon>Eukaryota</taxon>
        <taxon>Metazoa</taxon>
        <taxon>Ecdysozoa</taxon>
        <taxon>Arthropoda</taxon>
        <taxon>Hexapoda</taxon>
        <taxon>Insecta</taxon>
        <taxon>Pterygota</taxon>
        <taxon>Neoptera</taxon>
        <taxon>Endopterygota</taxon>
        <taxon>Hymenoptera</taxon>
        <taxon>Apocrita</taxon>
        <taxon>Proctotrupomorpha</taxon>
        <taxon>Chalcidoidea</taxon>
        <taxon>Trichogrammatidae</taxon>
        <taxon>Trichogramma</taxon>
    </lineage>
</organism>
<dbReference type="AlphaFoldDB" id="A0ABD2XKX7"/>
<comment type="subcellular location">
    <subcellularLocation>
        <location evidence="1">Nucleus</location>
    </subcellularLocation>
</comment>
<evidence type="ECO:0000256" key="4">
    <source>
        <dbReference type="ARBA" id="ARBA00022771"/>
    </source>
</evidence>
<keyword evidence="2" id="KW-0479">Metal-binding</keyword>
<dbReference type="PROSITE" id="PS50157">
    <property type="entry name" value="ZINC_FINGER_C2H2_2"/>
    <property type="match status" value="3"/>
</dbReference>
<keyword evidence="5" id="KW-0862">Zinc</keyword>
<evidence type="ECO:0000259" key="8">
    <source>
        <dbReference type="PROSITE" id="PS50157"/>
    </source>
</evidence>
<evidence type="ECO:0000256" key="3">
    <source>
        <dbReference type="ARBA" id="ARBA00022737"/>
    </source>
</evidence>
<accession>A0ABD2XKX7</accession>
<dbReference type="SMART" id="SM00355">
    <property type="entry name" value="ZnF_C2H2"/>
    <property type="match status" value="3"/>
</dbReference>
<evidence type="ECO:0000256" key="5">
    <source>
        <dbReference type="ARBA" id="ARBA00022833"/>
    </source>
</evidence>
<sequence length="291" mass="33308">METSGLFNPVVRVKVEPCDDLLTQNNYEPIDEISVTENVKYERFLQENSTQEVQKYDEHQENDDLQIELECKDMKPYLFTVAKIEDHSPNFRPHSDVYKNGSIIKLEIIGTVKKEIFSEEESDLNLGRGLSEKNKKRSVLKGMNYKHSLITQIESVRNANIKPACVHNGIGYVCDVCGKTFAGKSNLKAHIKAIHNGVRHTCDICEKTFTKKYYLQNHIDSVHNGIVYTCDICQKTFSDKSNLRNHIDSSTFNGFARIDLWIEVLKTDQSPIAMEYLKEGNEVHCGKISIK</sequence>
<evidence type="ECO:0000256" key="6">
    <source>
        <dbReference type="ARBA" id="ARBA00023242"/>
    </source>
</evidence>
<reference evidence="9 10" key="1">
    <citation type="journal article" date="2024" name="bioRxiv">
        <title>A reference genome for Trichogramma kaykai: A tiny desert-dwelling parasitoid wasp with competing sex-ratio distorters.</title>
        <authorList>
            <person name="Culotta J."/>
            <person name="Lindsey A.R."/>
        </authorList>
    </citation>
    <scope>NUCLEOTIDE SEQUENCE [LARGE SCALE GENOMIC DNA]</scope>
    <source>
        <strain evidence="9 10">KSX58</strain>
    </source>
</reference>
<evidence type="ECO:0000256" key="1">
    <source>
        <dbReference type="ARBA" id="ARBA00004123"/>
    </source>
</evidence>
<evidence type="ECO:0000313" key="9">
    <source>
        <dbReference type="EMBL" id="KAL3405693.1"/>
    </source>
</evidence>
<dbReference type="Gene3D" id="3.30.160.60">
    <property type="entry name" value="Classic Zinc Finger"/>
    <property type="match status" value="3"/>
</dbReference>
<evidence type="ECO:0000256" key="7">
    <source>
        <dbReference type="PROSITE-ProRule" id="PRU00042"/>
    </source>
</evidence>
<feature type="domain" description="C2H2-type" evidence="8">
    <location>
        <begin position="228"/>
        <end position="246"/>
    </location>
</feature>
<keyword evidence="6" id="KW-0539">Nucleus</keyword>
<dbReference type="InterPro" id="IPR036236">
    <property type="entry name" value="Znf_C2H2_sf"/>
</dbReference>
<dbReference type="PANTHER" id="PTHR24394:SF29">
    <property type="entry name" value="MYONEURIN"/>
    <property type="match status" value="1"/>
</dbReference>
<feature type="domain" description="C2H2-type" evidence="8">
    <location>
        <begin position="200"/>
        <end position="225"/>
    </location>
</feature>
<dbReference type="GO" id="GO:0005634">
    <property type="term" value="C:nucleus"/>
    <property type="evidence" value="ECO:0007669"/>
    <property type="project" value="UniProtKB-SubCell"/>
</dbReference>
<proteinExistence type="predicted"/>